<dbReference type="InterPro" id="IPR012545">
    <property type="entry name" value="DUF1697"/>
</dbReference>
<dbReference type="PIRSF" id="PIRSF008502">
    <property type="entry name" value="UCP008502"/>
    <property type="match status" value="1"/>
</dbReference>
<evidence type="ECO:0000313" key="1">
    <source>
        <dbReference type="EMBL" id="MFG6428684.1"/>
    </source>
</evidence>
<dbReference type="Pfam" id="PF08002">
    <property type="entry name" value="DUF1697"/>
    <property type="match status" value="1"/>
</dbReference>
<dbReference type="PANTHER" id="PTHR36439:SF1">
    <property type="entry name" value="DUF1697 DOMAIN-CONTAINING PROTEIN"/>
    <property type="match status" value="1"/>
</dbReference>
<protein>
    <submittedName>
        <fullName evidence="1">DUF1697 domain-containing protein</fullName>
    </submittedName>
</protein>
<dbReference type="Gene3D" id="3.30.70.1280">
    <property type="entry name" value="SP0830-like domains"/>
    <property type="match status" value="1"/>
</dbReference>
<gene>
    <name evidence="1" type="ORF">ACG00Y_02100</name>
</gene>
<dbReference type="PANTHER" id="PTHR36439">
    <property type="entry name" value="BLL4334 PROTEIN"/>
    <property type="match status" value="1"/>
</dbReference>
<dbReference type="Proteomes" id="UP001606210">
    <property type="component" value="Unassembled WGS sequence"/>
</dbReference>
<organism evidence="1 2">
    <name type="scientific">Pelomonas parva</name>
    <dbReference type="NCBI Taxonomy" id="3299032"/>
    <lineage>
        <taxon>Bacteria</taxon>
        <taxon>Pseudomonadati</taxon>
        <taxon>Pseudomonadota</taxon>
        <taxon>Betaproteobacteria</taxon>
        <taxon>Burkholderiales</taxon>
        <taxon>Sphaerotilaceae</taxon>
        <taxon>Roseateles</taxon>
    </lineage>
</organism>
<sequence length="174" mass="18381">MTRYVALWRGINVGKAKRLAMADLKALLTELGATNVVTLLNSGNAVFDIRKKITGEAIRKAVAARLGVDALVILKTASEWAAIAERLPIPEADDPSRTLVVITADTTGLQSVAGVAVSGDEQLVVTGHAAYVWCANGILESQALGEVFQKIAATSSTTRNWATVTKLDALANPR</sequence>
<reference evidence="1 2" key="1">
    <citation type="submission" date="2024-08" db="EMBL/GenBank/DDBJ databases">
        <authorList>
            <person name="Lu H."/>
        </authorList>
    </citation>
    <scope>NUCLEOTIDE SEQUENCE [LARGE SCALE GENOMIC DNA]</scope>
    <source>
        <strain evidence="1 2">LYH14W</strain>
    </source>
</reference>
<proteinExistence type="predicted"/>
<evidence type="ECO:0000313" key="2">
    <source>
        <dbReference type="Proteomes" id="UP001606210"/>
    </source>
</evidence>
<keyword evidence="2" id="KW-1185">Reference proteome</keyword>
<comment type="caution">
    <text evidence="1">The sequence shown here is derived from an EMBL/GenBank/DDBJ whole genome shotgun (WGS) entry which is preliminary data.</text>
</comment>
<accession>A0ABW7EWM9</accession>
<dbReference type="SUPFAM" id="SSF160379">
    <property type="entry name" value="SP0830-like"/>
    <property type="match status" value="1"/>
</dbReference>
<name>A0ABW7EWM9_9BURK</name>
<dbReference type="EMBL" id="JBIGHV010000001">
    <property type="protein sequence ID" value="MFG6428684.1"/>
    <property type="molecule type" value="Genomic_DNA"/>
</dbReference>
<dbReference type="RefSeq" id="WP_394475614.1">
    <property type="nucleotide sequence ID" value="NZ_JBIGHV010000001.1"/>
</dbReference>